<dbReference type="AlphaFoldDB" id="A0A6M3L6N6"/>
<protein>
    <submittedName>
        <fullName evidence="1">Uncharacterized protein</fullName>
    </submittedName>
</protein>
<proteinExistence type="predicted"/>
<evidence type="ECO:0000313" key="1">
    <source>
        <dbReference type="EMBL" id="QJA90043.1"/>
    </source>
</evidence>
<accession>A0A6M3L6N6</accession>
<sequence length="105" mass="12277">MTRLSRELDRLADYEQGYHIREEEIERLRHRVAELEAQRMPINILFDGPPGPVSGRFIEVETDEGRGINAGEWIERPDGLWAMRIQELPEDELGRGHEVLTRRVT</sequence>
<gene>
    <name evidence="1" type="ORF">MM415B02455_0006</name>
</gene>
<organism evidence="1">
    <name type="scientific">viral metagenome</name>
    <dbReference type="NCBI Taxonomy" id="1070528"/>
    <lineage>
        <taxon>unclassified sequences</taxon>
        <taxon>metagenomes</taxon>
        <taxon>organismal metagenomes</taxon>
    </lineage>
</organism>
<name>A0A6M3L6N6_9ZZZZ</name>
<dbReference type="EMBL" id="MT142887">
    <property type="protein sequence ID" value="QJA90043.1"/>
    <property type="molecule type" value="Genomic_DNA"/>
</dbReference>
<reference evidence="1" key="1">
    <citation type="submission" date="2020-03" db="EMBL/GenBank/DDBJ databases">
        <title>The deep terrestrial virosphere.</title>
        <authorList>
            <person name="Holmfeldt K."/>
            <person name="Nilsson E."/>
            <person name="Simone D."/>
            <person name="Lopez-Fernandez M."/>
            <person name="Wu X."/>
            <person name="de Brujin I."/>
            <person name="Lundin D."/>
            <person name="Andersson A."/>
            <person name="Bertilsson S."/>
            <person name="Dopson M."/>
        </authorList>
    </citation>
    <scope>NUCLEOTIDE SEQUENCE</scope>
    <source>
        <strain evidence="1">MM415B02455</strain>
    </source>
</reference>